<accession>M0F274</accession>
<feature type="region of interest" description="Disordered" evidence="3">
    <location>
        <begin position="132"/>
        <end position="155"/>
    </location>
</feature>
<evidence type="ECO:0000256" key="2">
    <source>
        <dbReference type="ARBA" id="ARBA00022801"/>
    </source>
</evidence>
<sequence length="169" mass="17594">MDRTEIAAMDPLPSEATAFVERKLEDEHGYLSWLNTSVEVIERGRVVLSIPFDDKLTNADGRTIHGGVAATLIDTAGGVAQRTAFEDPLDGGVATVNLNANYLRPATGDLRAEAEVVRAGGSIGVSDMTVTTAAGGEGADGEGDDGGDEAGADRSEVVVGQGSFRLFRE</sequence>
<dbReference type="AlphaFoldDB" id="M0F274"/>
<evidence type="ECO:0000313" key="5">
    <source>
        <dbReference type="EMBL" id="ELZ53443.1"/>
    </source>
</evidence>
<protein>
    <submittedName>
        <fullName evidence="5">Thioesterase superfamily protein</fullName>
    </submittedName>
</protein>
<dbReference type="InterPro" id="IPR006683">
    <property type="entry name" value="Thioestr_dom"/>
</dbReference>
<dbReference type="CDD" id="cd03443">
    <property type="entry name" value="PaaI_thioesterase"/>
    <property type="match status" value="1"/>
</dbReference>
<dbReference type="SUPFAM" id="SSF54637">
    <property type="entry name" value="Thioesterase/thiol ester dehydrase-isomerase"/>
    <property type="match status" value="1"/>
</dbReference>
<dbReference type="Gene3D" id="3.10.129.10">
    <property type="entry name" value="Hotdog Thioesterase"/>
    <property type="match status" value="1"/>
</dbReference>
<keyword evidence="2" id="KW-0378">Hydrolase</keyword>
<evidence type="ECO:0000256" key="3">
    <source>
        <dbReference type="SAM" id="MobiDB-lite"/>
    </source>
</evidence>
<dbReference type="NCBIfam" id="TIGR00369">
    <property type="entry name" value="unchar_dom_1"/>
    <property type="match status" value="1"/>
</dbReference>
<keyword evidence="6" id="KW-1185">Reference proteome</keyword>
<proteinExistence type="inferred from homology"/>
<gene>
    <name evidence="5" type="ORF">C467_13802</name>
</gene>
<evidence type="ECO:0000256" key="1">
    <source>
        <dbReference type="ARBA" id="ARBA00008324"/>
    </source>
</evidence>
<evidence type="ECO:0000259" key="4">
    <source>
        <dbReference type="Pfam" id="PF03061"/>
    </source>
</evidence>
<reference evidence="5 6" key="1">
    <citation type="journal article" date="2014" name="PLoS Genet.">
        <title>Phylogenetically driven sequencing of extremely halophilic archaea reveals strategies for static and dynamic osmo-response.</title>
        <authorList>
            <person name="Becker E.A."/>
            <person name="Seitzer P.M."/>
            <person name="Tritt A."/>
            <person name="Larsen D."/>
            <person name="Krusor M."/>
            <person name="Yao A.I."/>
            <person name="Wu D."/>
            <person name="Madern D."/>
            <person name="Eisen J.A."/>
            <person name="Darling A.E."/>
            <person name="Facciotti M.T."/>
        </authorList>
    </citation>
    <scope>NUCLEOTIDE SEQUENCE [LARGE SCALE GENOMIC DNA]</scope>
    <source>
        <strain evidence="5 6">ATCC 700873</strain>
    </source>
</reference>
<dbReference type="RefSeq" id="WP_008586351.1">
    <property type="nucleotide sequence ID" value="NZ_AOJO01000061.1"/>
</dbReference>
<dbReference type="PATRIC" id="fig|1227481.4.peg.2726"/>
<dbReference type="Pfam" id="PF03061">
    <property type="entry name" value="4HBT"/>
    <property type="match status" value="1"/>
</dbReference>
<comment type="caution">
    <text evidence="5">The sequence shown here is derived from an EMBL/GenBank/DDBJ whole genome shotgun (WGS) entry which is preliminary data.</text>
</comment>
<dbReference type="InterPro" id="IPR029069">
    <property type="entry name" value="HotDog_dom_sf"/>
</dbReference>
<dbReference type="EMBL" id="AOJO01000061">
    <property type="protein sequence ID" value="ELZ53443.1"/>
    <property type="molecule type" value="Genomic_DNA"/>
</dbReference>
<dbReference type="GeneID" id="72714995"/>
<dbReference type="OrthoDB" id="202321at2157"/>
<evidence type="ECO:0000313" key="6">
    <source>
        <dbReference type="Proteomes" id="UP000011689"/>
    </source>
</evidence>
<dbReference type="PANTHER" id="PTHR21660:SF1">
    <property type="entry name" value="ACYL-COENZYME A THIOESTERASE 13"/>
    <property type="match status" value="1"/>
</dbReference>
<dbReference type="STRING" id="1227481.C467_13802"/>
<dbReference type="PANTHER" id="PTHR21660">
    <property type="entry name" value="THIOESTERASE SUPERFAMILY MEMBER-RELATED"/>
    <property type="match status" value="1"/>
</dbReference>
<dbReference type="Proteomes" id="UP000011689">
    <property type="component" value="Unassembled WGS sequence"/>
</dbReference>
<feature type="compositionally biased region" description="Acidic residues" evidence="3">
    <location>
        <begin position="139"/>
        <end position="150"/>
    </location>
</feature>
<name>M0F274_9EURY</name>
<dbReference type="GO" id="GO:0047617">
    <property type="term" value="F:fatty acyl-CoA hydrolase activity"/>
    <property type="evidence" value="ECO:0007669"/>
    <property type="project" value="InterPro"/>
</dbReference>
<comment type="similarity">
    <text evidence="1">Belongs to the thioesterase PaaI family.</text>
</comment>
<dbReference type="InterPro" id="IPR039298">
    <property type="entry name" value="ACOT13"/>
</dbReference>
<organism evidence="5 6">
    <name type="scientific">Halorubrum hochstenium ATCC 700873</name>
    <dbReference type="NCBI Taxonomy" id="1227481"/>
    <lineage>
        <taxon>Archaea</taxon>
        <taxon>Methanobacteriati</taxon>
        <taxon>Methanobacteriota</taxon>
        <taxon>Stenosarchaea group</taxon>
        <taxon>Halobacteria</taxon>
        <taxon>Halobacteriales</taxon>
        <taxon>Haloferacaceae</taxon>
        <taxon>Halorubrum</taxon>
    </lineage>
</organism>
<feature type="domain" description="Thioesterase" evidence="4">
    <location>
        <begin position="63"/>
        <end position="138"/>
    </location>
</feature>
<dbReference type="InterPro" id="IPR003736">
    <property type="entry name" value="PAAI_dom"/>
</dbReference>